<dbReference type="EC" id="2.7.13.3" evidence="2"/>
<evidence type="ECO:0000256" key="5">
    <source>
        <dbReference type="ARBA" id="ARBA00023012"/>
    </source>
</evidence>
<feature type="domain" description="Histidine kinase" evidence="6">
    <location>
        <begin position="59"/>
        <end position="164"/>
    </location>
</feature>
<dbReference type="InterPro" id="IPR036890">
    <property type="entry name" value="HATPase_C_sf"/>
</dbReference>
<evidence type="ECO:0000256" key="2">
    <source>
        <dbReference type="ARBA" id="ARBA00012438"/>
    </source>
</evidence>
<evidence type="ECO:0000313" key="8">
    <source>
        <dbReference type="Proteomes" id="UP000217257"/>
    </source>
</evidence>
<comment type="catalytic activity">
    <reaction evidence="1">
        <text>ATP + protein L-histidine = ADP + protein N-phospho-L-histidine.</text>
        <dbReference type="EC" id="2.7.13.3"/>
    </reaction>
</comment>
<keyword evidence="4 7" id="KW-0418">Kinase</keyword>
<dbReference type="KEGG" id="cfus:CYFUS_005478"/>
<evidence type="ECO:0000256" key="1">
    <source>
        <dbReference type="ARBA" id="ARBA00000085"/>
    </source>
</evidence>
<dbReference type="InterPro" id="IPR003594">
    <property type="entry name" value="HATPase_dom"/>
</dbReference>
<proteinExistence type="predicted"/>
<dbReference type="InterPro" id="IPR005467">
    <property type="entry name" value="His_kinase_dom"/>
</dbReference>
<dbReference type="PROSITE" id="PS50109">
    <property type="entry name" value="HIS_KIN"/>
    <property type="match status" value="1"/>
</dbReference>
<dbReference type="Proteomes" id="UP000217257">
    <property type="component" value="Chromosome"/>
</dbReference>
<evidence type="ECO:0000259" key="6">
    <source>
        <dbReference type="PROSITE" id="PS50109"/>
    </source>
</evidence>
<dbReference type="GO" id="GO:0000160">
    <property type="term" value="P:phosphorelay signal transduction system"/>
    <property type="evidence" value="ECO:0007669"/>
    <property type="project" value="UniProtKB-KW"/>
</dbReference>
<evidence type="ECO:0000256" key="3">
    <source>
        <dbReference type="ARBA" id="ARBA00022679"/>
    </source>
</evidence>
<keyword evidence="5" id="KW-0902">Two-component regulatory system</keyword>
<keyword evidence="3" id="KW-0808">Transferase</keyword>
<dbReference type="GO" id="GO:0004674">
    <property type="term" value="F:protein serine/threonine kinase activity"/>
    <property type="evidence" value="ECO:0007669"/>
    <property type="project" value="UniProtKB-KW"/>
</dbReference>
<dbReference type="EMBL" id="CP022098">
    <property type="protein sequence ID" value="ATB40030.1"/>
    <property type="molecule type" value="Genomic_DNA"/>
</dbReference>
<name>A0A250J902_9BACT</name>
<dbReference type="SUPFAM" id="SSF55874">
    <property type="entry name" value="ATPase domain of HSP90 chaperone/DNA topoisomerase II/histidine kinase"/>
    <property type="match status" value="1"/>
</dbReference>
<dbReference type="Pfam" id="PF02518">
    <property type="entry name" value="HATPase_c"/>
    <property type="match status" value="1"/>
</dbReference>
<dbReference type="AlphaFoldDB" id="A0A250J902"/>
<evidence type="ECO:0000256" key="4">
    <source>
        <dbReference type="ARBA" id="ARBA00022777"/>
    </source>
</evidence>
<evidence type="ECO:0000313" key="7">
    <source>
        <dbReference type="EMBL" id="ATB40030.1"/>
    </source>
</evidence>
<dbReference type="SMART" id="SM00387">
    <property type="entry name" value="HATPase_c"/>
    <property type="match status" value="1"/>
</dbReference>
<dbReference type="PRINTS" id="PR00344">
    <property type="entry name" value="BCTRLSENSOR"/>
</dbReference>
<accession>A0A250J902</accession>
<dbReference type="InterPro" id="IPR004358">
    <property type="entry name" value="Sig_transdc_His_kin-like_C"/>
</dbReference>
<protein>
    <recommendedName>
        <fullName evidence="2">histidine kinase</fullName>
        <ecNumber evidence="2">2.7.13.3</ecNumber>
    </recommendedName>
</protein>
<reference evidence="7 8" key="1">
    <citation type="submission" date="2017-06" db="EMBL/GenBank/DDBJ databases">
        <title>Sequencing and comparative analysis of myxobacterial genomes.</title>
        <authorList>
            <person name="Rupp O."/>
            <person name="Goesmann A."/>
            <person name="Sogaard-Andersen L."/>
        </authorList>
    </citation>
    <scope>NUCLEOTIDE SEQUENCE [LARGE SCALE GENOMIC DNA]</scope>
    <source>
        <strain evidence="7 8">DSM 52655</strain>
    </source>
</reference>
<dbReference type="PANTHER" id="PTHR43711:SF1">
    <property type="entry name" value="HISTIDINE KINASE 1"/>
    <property type="match status" value="1"/>
</dbReference>
<dbReference type="GO" id="GO:0004673">
    <property type="term" value="F:protein histidine kinase activity"/>
    <property type="evidence" value="ECO:0007669"/>
    <property type="project" value="UniProtKB-EC"/>
</dbReference>
<dbReference type="PANTHER" id="PTHR43711">
    <property type="entry name" value="TWO-COMPONENT HISTIDINE KINASE"/>
    <property type="match status" value="1"/>
</dbReference>
<gene>
    <name evidence="7" type="ORF">CYFUS_005478</name>
</gene>
<keyword evidence="7" id="KW-0723">Serine/threonine-protein kinase</keyword>
<dbReference type="Gene3D" id="3.30.565.10">
    <property type="entry name" value="Histidine kinase-like ATPase, C-terminal domain"/>
    <property type="match status" value="1"/>
</dbReference>
<sequence length="164" mass="17642">MLDIPGFRILGTLRATGSNVLFHAVREADGVPVILKTPMSPSPGSRENERYRREFVLLVLQILINLLSNAKHALDGVPEGQRNLWVRLEAEGNVARIQVEDDGVGIAPELMDSLFAHGFTTRKDGHGFGLHSSALAAQMLKGRLTLESAGLGQGAVATLELPLA</sequence>
<dbReference type="InterPro" id="IPR050736">
    <property type="entry name" value="Sensor_HK_Regulatory"/>
</dbReference>
<organism evidence="7 8">
    <name type="scientific">Cystobacter fuscus</name>
    <dbReference type="NCBI Taxonomy" id="43"/>
    <lineage>
        <taxon>Bacteria</taxon>
        <taxon>Pseudomonadati</taxon>
        <taxon>Myxococcota</taxon>
        <taxon>Myxococcia</taxon>
        <taxon>Myxococcales</taxon>
        <taxon>Cystobacterineae</taxon>
        <taxon>Archangiaceae</taxon>
        <taxon>Cystobacter</taxon>
    </lineage>
</organism>